<dbReference type="InterPro" id="IPR001506">
    <property type="entry name" value="Peptidase_M12A"/>
</dbReference>
<evidence type="ECO:0000313" key="14">
    <source>
        <dbReference type="EMBL" id="PIO65850.1"/>
    </source>
</evidence>
<evidence type="ECO:0000313" key="15">
    <source>
        <dbReference type="Proteomes" id="UP000230423"/>
    </source>
</evidence>
<evidence type="ECO:0000256" key="8">
    <source>
        <dbReference type="ARBA" id="ARBA00023049"/>
    </source>
</evidence>
<dbReference type="Pfam" id="PF01400">
    <property type="entry name" value="Astacin"/>
    <property type="match status" value="1"/>
</dbReference>
<feature type="binding site" evidence="11">
    <location>
        <position position="101"/>
    </location>
    <ligand>
        <name>Zn(2+)</name>
        <dbReference type="ChEBI" id="CHEBI:29105"/>
        <note>catalytic</note>
    </ligand>
</feature>
<evidence type="ECO:0000256" key="12">
    <source>
        <dbReference type="RuleBase" id="RU361183"/>
    </source>
</evidence>
<reference evidence="14 15" key="1">
    <citation type="submission" date="2015-09" db="EMBL/GenBank/DDBJ databases">
        <title>Draft genome of the parasitic nematode Teladorsagia circumcincta isolate WARC Sus (inbred).</title>
        <authorList>
            <person name="Mitreva M."/>
        </authorList>
    </citation>
    <scope>NUCLEOTIDE SEQUENCE [LARGE SCALE GENOMIC DNA]</scope>
    <source>
        <strain evidence="14 15">S</strain>
    </source>
</reference>
<evidence type="ECO:0000256" key="10">
    <source>
        <dbReference type="ARBA" id="ARBA00023180"/>
    </source>
</evidence>
<dbReference type="EC" id="3.4.24.-" evidence="12"/>
<dbReference type="GO" id="GO:0008270">
    <property type="term" value="F:zinc ion binding"/>
    <property type="evidence" value="ECO:0007669"/>
    <property type="project" value="UniProtKB-UniRule"/>
</dbReference>
<keyword evidence="3 11" id="KW-0645">Protease</keyword>
<dbReference type="EMBL" id="KZ348675">
    <property type="protein sequence ID" value="PIO65850.1"/>
    <property type="molecule type" value="Genomic_DNA"/>
</dbReference>
<dbReference type="PRINTS" id="PR00480">
    <property type="entry name" value="ASTACIN"/>
</dbReference>
<feature type="domain" description="Peptidase M12A" evidence="13">
    <location>
        <begin position="1"/>
        <end position="194"/>
    </location>
</feature>
<evidence type="ECO:0000256" key="7">
    <source>
        <dbReference type="ARBA" id="ARBA00022833"/>
    </source>
</evidence>
<dbReference type="PANTHER" id="PTHR10127:SF780">
    <property type="entry name" value="METALLOENDOPEPTIDASE"/>
    <property type="match status" value="1"/>
</dbReference>
<comment type="subcellular location">
    <subcellularLocation>
        <location evidence="1">Secreted</location>
    </subcellularLocation>
</comment>
<proteinExistence type="predicted"/>
<gene>
    <name evidence="14" type="ORF">TELCIR_12459</name>
</gene>
<dbReference type="PROSITE" id="PS00022">
    <property type="entry name" value="EGF_1"/>
    <property type="match status" value="1"/>
</dbReference>
<dbReference type="Gene3D" id="3.40.390.10">
    <property type="entry name" value="Collagenase (Catalytic Domain)"/>
    <property type="match status" value="1"/>
</dbReference>
<dbReference type="InterPro" id="IPR006026">
    <property type="entry name" value="Peptidase_Metallo"/>
</dbReference>
<dbReference type="GO" id="GO:0006508">
    <property type="term" value="P:proteolysis"/>
    <property type="evidence" value="ECO:0007669"/>
    <property type="project" value="UniProtKB-KW"/>
</dbReference>
<dbReference type="PROSITE" id="PS01186">
    <property type="entry name" value="EGF_2"/>
    <property type="match status" value="1"/>
</dbReference>
<evidence type="ECO:0000256" key="1">
    <source>
        <dbReference type="ARBA" id="ARBA00004613"/>
    </source>
</evidence>
<keyword evidence="7 11" id="KW-0862">Zinc</keyword>
<feature type="binding site" evidence="11">
    <location>
        <position position="95"/>
    </location>
    <ligand>
        <name>Zn(2+)</name>
        <dbReference type="ChEBI" id="CHEBI:29105"/>
        <note>catalytic</note>
    </ligand>
</feature>
<evidence type="ECO:0000259" key="13">
    <source>
        <dbReference type="PROSITE" id="PS51864"/>
    </source>
</evidence>
<keyword evidence="10" id="KW-0325">Glycoprotein</keyword>
<dbReference type="AlphaFoldDB" id="A0A2G9U8N3"/>
<keyword evidence="6 11" id="KW-0378">Hydrolase</keyword>
<dbReference type="GO" id="GO:0004222">
    <property type="term" value="F:metalloendopeptidase activity"/>
    <property type="evidence" value="ECO:0007669"/>
    <property type="project" value="UniProtKB-UniRule"/>
</dbReference>
<dbReference type="SMART" id="SM00235">
    <property type="entry name" value="ZnMc"/>
    <property type="match status" value="1"/>
</dbReference>
<dbReference type="InterPro" id="IPR034035">
    <property type="entry name" value="Astacin-like_dom"/>
</dbReference>
<keyword evidence="5" id="KW-0732">Signal</keyword>
<dbReference type="InterPro" id="IPR017050">
    <property type="entry name" value="Metallopeptidase_nem"/>
</dbReference>
<evidence type="ECO:0000256" key="4">
    <source>
        <dbReference type="ARBA" id="ARBA00022723"/>
    </source>
</evidence>
<feature type="active site" evidence="11">
    <location>
        <position position="92"/>
    </location>
</feature>
<dbReference type="InterPro" id="IPR024079">
    <property type="entry name" value="MetalloPept_cat_dom_sf"/>
</dbReference>
<sequence>MNWNAWPSVLWVEGVSYYFDSSIPEQTKNAFRDAAKQWESHTCINFTENSSAFDRVKVSSLSGCYSHVGRIGGEQVLSLGNGCGASYIAAHEIGHLLGFIHTHSRYDRDDYVKVVWEYIEPGHNGDFGKYIPKTNDNFGLLYDYGSIMHYAAADYSTNGQLTLRPLDYNYVQTIGGPFIGFVDYYMMNFLYNCTDRCKSDTSAKCENGGFPHPRDCSKCICPRGYGGDQCNERVSREFVKRTLNSFSRANNSNSSSVIETERTKSLYFLRENLELKEKPSVKFQT</sequence>
<accession>A0A2G9U8N3</accession>
<dbReference type="PIRSF" id="PIRSF036365">
    <property type="entry name" value="Astacin_nematoda"/>
    <property type="match status" value="1"/>
</dbReference>
<dbReference type="SUPFAM" id="SSF55486">
    <property type="entry name" value="Metalloproteases ('zincins'), catalytic domain"/>
    <property type="match status" value="1"/>
</dbReference>
<evidence type="ECO:0000256" key="11">
    <source>
        <dbReference type="PROSITE-ProRule" id="PRU01211"/>
    </source>
</evidence>
<dbReference type="GO" id="GO:0018996">
    <property type="term" value="P:molting cycle, collagen and cuticulin-based cuticle"/>
    <property type="evidence" value="ECO:0007669"/>
    <property type="project" value="InterPro"/>
</dbReference>
<dbReference type="OrthoDB" id="5862166at2759"/>
<evidence type="ECO:0000256" key="2">
    <source>
        <dbReference type="ARBA" id="ARBA00022525"/>
    </source>
</evidence>
<keyword evidence="2" id="KW-0964">Secreted</keyword>
<protein>
    <recommendedName>
        <fullName evidence="12">Metalloendopeptidase</fullName>
        <ecNumber evidence="12">3.4.24.-</ecNumber>
    </recommendedName>
</protein>
<keyword evidence="4 11" id="KW-0479">Metal-binding</keyword>
<dbReference type="GO" id="GO:0005576">
    <property type="term" value="C:extracellular region"/>
    <property type="evidence" value="ECO:0007669"/>
    <property type="project" value="UniProtKB-SubCell"/>
</dbReference>
<dbReference type="InterPro" id="IPR000742">
    <property type="entry name" value="EGF"/>
</dbReference>
<feature type="binding site" evidence="11">
    <location>
        <position position="91"/>
    </location>
    <ligand>
        <name>Zn(2+)</name>
        <dbReference type="ChEBI" id="CHEBI:29105"/>
        <note>catalytic</note>
    </ligand>
</feature>
<dbReference type="PANTHER" id="PTHR10127">
    <property type="entry name" value="DISCOIDIN, CUB, EGF, LAMININ , AND ZINC METALLOPROTEASE DOMAIN CONTAINING"/>
    <property type="match status" value="1"/>
</dbReference>
<organism evidence="14 15">
    <name type="scientific">Teladorsagia circumcincta</name>
    <name type="common">Brown stomach worm</name>
    <name type="synonym">Ostertagia circumcincta</name>
    <dbReference type="NCBI Taxonomy" id="45464"/>
    <lineage>
        <taxon>Eukaryota</taxon>
        <taxon>Metazoa</taxon>
        <taxon>Ecdysozoa</taxon>
        <taxon>Nematoda</taxon>
        <taxon>Chromadorea</taxon>
        <taxon>Rhabditida</taxon>
        <taxon>Rhabditina</taxon>
        <taxon>Rhabditomorpha</taxon>
        <taxon>Strongyloidea</taxon>
        <taxon>Trichostrongylidae</taxon>
        <taxon>Teladorsagia</taxon>
    </lineage>
</organism>
<keyword evidence="15" id="KW-1185">Reference proteome</keyword>
<keyword evidence="9" id="KW-1015">Disulfide bond</keyword>
<dbReference type="Proteomes" id="UP000230423">
    <property type="component" value="Unassembled WGS sequence"/>
</dbReference>
<dbReference type="PROSITE" id="PS51864">
    <property type="entry name" value="ASTACIN"/>
    <property type="match status" value="1"/>
</dbReference>
<comment type="caution">
    <text evidence="11">Lacks conserved residue(s) required for the propagation of feature annotation.</text>
</comment>
<comment type="cofactor">
    <cofactor evidence="11 12">
        <name>Zn(2+)</name>
        <dbReference type="ChEBI" id="CHEBI:29105"/>
    </cofactor>
    <text evidence="11 12">Binds 1 zinc ion per subunit.</text>
</comment>
<evidence type="ECO:0000256" key="9">
    <source>
        <dbReference type="ARBA" id="ARBA00023157"/>
    </source>
</evidence>
<dbReference type="CDD" id="cd04280">
    <property type="entry name" value="ZnMc_astacin_like"/>
    <property type="match status" value="1"/>
</dbReference>
<keyword evidence="8 11" id="KW-0482">Metalloprotease</keyword>
<evidence type="ECO:0000256" key="3">
    <source>
        <dbReference type="ARBA" id="ARBA00022670"/>
    </source>
</evidence>
<evidence type="ECO:0000256" key="6">
    <source>
        <dbReference type="ARBA" id="ARBA00022801"/>
    </source>
</evidence>
<evidence type="ECO:0000256" key="5">
    <source>
        <dbReference type="ARBA" id="ARBA00022729"/>
    </source>
</evidence>
<name>A0A2G9U8N3_TELCI</name>